<dbReference type="Proteomes" id="UP000294933">
    <property type="component" value="Unassembled WGS sequence"/>
</dbReference>
<gene>
    <name evidence="1" type="ORF">BD410DRAFT_135033</name>
</gene>
<organism evidence="1 2">
    <name type="scientific">Rickenella mellea</name>
    <dbReference type="NCBI Taxonomy" id="50990"/>
    <lineage>
        <taxon>Eukaryota</taxon>
        <taxon>Fungi</taxon>
        <taxon>Dikarya</taxon>
        <taxon>Basidiomycota</taxon>
        <taxon>Agaricomycotina</taxon>
        <taxon>Agaricomycetes</taxon>
        <taxon>Hymenochaetales</taxon>
        <taxon>Rickenellaceae</taxon>
        <taxon>Rickenella</taxon>
    </lineage>
</organism>
<evidence type="ECO:0000313" key="2">
    <source>
        <dbReference type="Proteomes" id="UP000294933"/>
    </source>
</evidence>
<reference evidence="1 2" key="1">
    <citation type="submission" date="2018-06" db="EMBL/GenBank/DDBJ databases">
        <title>A transcriptomic atlas of mushroom development highlights an independent origin of complex multicellularity.</title>
        <authorList>
            <consortium name="DOE Joint Genome Institute"/>
            <person name="Krizsan K."/>
            <person name="Almasi E."/>
            <person name="Merenyi Z."/>
            <person name="Sahu N."/>
            <person name="Viragh M."/>
            <person name="Koszo T."/>
            <person name="Mondo S."/>
            <person name="Kiss B."/>
            <person name="Balint B."/>
            <person name="Kues U."/>
            <person name="Barry K."/>
            <person name="Hegedus J.C."/>
            <person name="Henrissat B."/>
            <person name="Johnson J."/>
            <person name="Lipzen A."/>
            <person name="Ohm R."/>
            <person name="Nagy I."/>
            <person name="Pangilinan J."/>
            <person name="Yan J."/>
            <person name="Xiong Y."/>
            <person name="Grigoriev I.V."/>
            <person name="Hibbett D.S."/>
            <person name="Nagy L.G."/>
        </authorList>
    </citation>
    <scope>NUCLEOTIDE SEQUENCE [LARGE SCALE GENOMIC DNA]</scope>
    <source>
        <strain evidence="1 2">SZMC22713</strain>
    </source>
</reference>
<protein>
    <submittedName>
        <fullName evidence="1">Uncharacterized protein</fullName>
    </submittedName>
</protein>
<name>A0A4Y7Q9Z4_9AGAM</name>
<sequence length="127" mass="13875">MSLPSFYFSPLCSGPLDLRSHNPHNSTTTLTPQSTHFGYISLFSKATIQSTLHRHDHYPFYPPTQVSPDPPVVVVGIHVAARAGARCYPTPPSRSTPPFPPFFQSVCILGSCNNSLSLGPRMGILRP</sequence>
<evidence type="ECO:0000313" key="1">
    <source>
        <dbReference type="EMBL" id="TDL24111.1"/>
    </source>
</evidence>
<dbReference type="AlphaFoldDB" id="A0A4Y7Q9Z4"/>
<accession>A0A4Y7Q9Z4</accession>
<dbReference type="EMBL" id="ML170168">
    <property type="protein sequence ID" value="TDL24111.1"/>
    <property type="molecule type" value="Genomic_DNA"/>
</dbReference>
<keyword evidence="2" id="KW-1185">Reference proteome</keyword>
<dbReference type="VEuPathDB" id="FungiDB:BD410DRAFT_135033"/>
<proteinExistence type="predicted"/>